<comment type="similarity">
    <text evidence="1">Belongs to the SEC3 family.</text>
</comment>
<dbReference type="InterPro" id="IPR019160">
    <property type="entry name" value="Sec3_CC"/>
</dbReference>
<dbReference type="InterPro" id="IPR002052">
    <property type="entry name" value="DNA_methylase_N6_adenine_CS"/>
</dbReference>
<dbReference type="Gene3D" id="3.40.140.10">
    <property type="entry name" value="Cytidine Deaminase, domain 2"/>
    <property type="match status" value="1"/>
</dbReference>
<keyword evidence="3" id="KW-0268">Exocytosis</keyword>
<evidence type="ECO:0000313" key="9">
    <source>
        <dbReference type="Proteomes" id="UP001158576"/>
    </source>
</evidence>
<feature type="domain" description="Exocyst complex component Sec3 coiled-coil" evidence="5">
    <location>
        <begin position="416"/>
        <end position="483"/>
    </location>
</feature>
<keyword evidence="4" id="KW-0175">Coiled coil</keyword>
<dbReference type="PANTHER" id="PTHR16092">
    <property type="entry name" value="SEC3/SYNTAXIN-RELATED"/>
    <property type="match status" value="1"/>
</dbReference>
<dbReference type="Proteomes" id="UP001158576">
    <property type="component" value="Chromosome PAR"/>
</dbReference>
<feature type="domain" description="EIF3F/CSN6-like C-terminal" evidence="6">
    <location>
        <begin position="177"/>
        <end position="256"/>
    </location>
</feature>
<name>A0ABN7S8V2_OIKDI</name>
<keyword evidence="2" id="KW-0813">Transport</keyword>
<protein>
    <submittedName>
        <fullName evidence="8">Oidioi.mRNA.OKI2018_I69.PAR.g12849.t1.cds</fullName>
    </submittedName>
</protein>
<dbReference type="Pfam" id="PF13012">
    <property type="entry name" value="MitMem_reg"/>
    <property type="match status" value="1"/>
</dbReference>
<dbReference type="PANTHER" id="PTHR16092:SF14">
    <property type="entry name" value="EXOCYST COMPLEX COMPONENT 1 ISOFORM X1"/>
    <property type="match status" value="1"/>
</dbReference>
<dbReference type="EMBL" id="OU015568">
    <property type="protein sequence ID" value="CAG5091087.1"/>
    <property type="molecule type" value="Genomic_DNA"/>
</dbReference>
<dbReference type="Pfam" id="PF09763">
    <property type="entry name" value="Sec3_CC"/>
    <property type="match status" value="1"/>
</dbReference>
<evidence type="ECO:0000256" key="3">
    <source>
        <dbReference type="ARBA" id="ARBA00022483"/>
    </source>
</evidence>
<proteinExistence type="inferred from homology"/>
<organism evidence="8 9">
    <name type="scientific">Oikopleura dioica</name>
    <name type="common">Tunicate</name>
    <dbReference type="NCBI Taxonomy" id="34765"/>
    <lineage>
        <taxon>Eukaryota</taxon>
        <taxon>Metazoa</taxon>
        <taxon>Chordata</taxon>
        <taxon>Tunicata</taxon>
        <taxon>Appendicularia</taxon>
        <taxon>Copelata</taxon>
        <taxon>Oikopleuridae</taxon>
        <taxon>Oikopleura</taxon>
    </lineage>
</organism>
<sequence>MAVRHREEVEEFDSRIKPNSCAAFKIRVIQIREEGPARIFTVKGALLGKTRSVLEICDTFEVPSDPRDPLSFMDLGFLLEKHDHLQEVTSLDVVGWYCTSIHTVDHHDLAQTKMLFEKLDSTVIMMKVDPFNDETPAVIFEHLDGENCLEQREFNMETQDEERIGMDRIIGDGLGDHSASAAERVLEKVKILEKYLQAVATGELEGDIDIIRQADSIFSDPPYAPPEIMDKHEEDGRMIQALTDVTLSSKSLHQYVQMDNGLVKRAGTNQLSGKWGQKIVYNQHLWEAASESERENFLMNLVKLAKRYLSPTQLSSITFKNINVSTPDRSQTQSDDLTDARIADYQELSDVEQTDLGDILQNCEGALQNAEAFAELLQGNLSSLDGDNMSAIMKSDSDIKELMKTLDKAINEVTQMGAMKSQQSFIQISDLNQRRLVSEIASIVDQLEMPKEHHRALRDADLDSSDGIKSAIAAAEHLSRAMKVELPMGLSNIASVIEQQKLFNELRAKFSQRLMKHLENRFLEQRDHVGEASDRGALKLPKHTQLHKRLMPYRPLIVWLRMNDQTTFMSLVATYTESVRGVYRREIRQFRELAEKRFEDQMKEREAKENKTLKSSSGLTLGSSKKLSGSIKSVSKIGGSIKNLSKSTLSLTKKAKKFGSSLSINKGKGLGRTASMTSIGSGSLIIDLSAADRTRFSDTMREVLNEMEPICQEEQKFITDFFNLTAEGLYEGDSFIRFDEIDENNEAKREQAIEAAINKEIRRLMSDIFGGESDSLEDELGQLIEFGDQLDKLNSLSLLVVLSERVLREKRIDEYRPRTGEKVGILWFVKQFDDLAQLAETIFDKAERRTDLDRAYKKLLQGVLRGIEQCANSGAKTPSDVIRFQNYHHCFAVLSSLRIEALANERKETKKLYQSCMESYAALFLGRPLEQIAIFFDGVTKEIDQERPAEEIQFMAMYNKSSLRKVIKEYPGKKVKKGLEELYLKVEKHTAEDDNRLLQVVWREMQEEFIRQYNHYDNLLQQCYSGTGIKMDFTLSDILNYFSEIASSHY</sequence>
<evidence type="ECO:0000256" key="1">
    <source>
        <dbReference type="ARBA" id="ARBA00006518"/>
    </source>
</evidence>
<dbReference type="Pfam" id="PF20654">
    <property type="entry name" value="Sec3_C-term"/>
    <property type="match status" value="1"/>
</dbReference>
<evidence type="ECO:0000259" key="7">
    <source>
        <dbReference type="Pfam" id="PF20654"/>
    </source>
</evidence>
<evidence type="ECO:0000313" key="8">
    <source>
        <dbReference type="EMBL" id="CAG5091087.1"/>
    </source>
</evidence>
<evidence type="ECO:0000259" key="5">
    <source>
        <dbReference type="Pfam" id="PF09763"/>
    </source>
</evidence>
<feature type="domain" description="Exocyst complex component Sec3 C-terminal" evidence="7">
    <location>
        <begin position="821"/>
        <end position="1026"/>
    </location>
</feature>
<dbReference type="PROSITE" id="PS00092">
    <property type="entry name" value="N6_MTASE"/>
    <property type="match status" value="1"/>
</dbReference>
<dbReference type="InterPro" id="IPR024969">
    <property type="entry name" value="EIF3F/CSN6-like_C"/>
</dbReference>
<evidence type="ECO:0000256" key="4">
    <source>
        <dbReference type="ARBA" id="ARBA00023054"/>
    </source>
</evidence>
<reference evidence="8 9" key="1">
    <citation type="submission" date="2021-04" db="EMBL/GenBank/DDBJ databases">
        <authorList>
            <person name="Bliznina A."/>
        </authorList>
    </citation>
    <scope>NUCLEOTIDE SEQUENCE [LARGE SCALE GENOMIC DNA]</scope>
</reference>
<dbReference type="InterPro" id="IPR048628">
    <property type="entry name" value="Sec3_C"/>
</dbReference>
<keyword evidence="9" id="KW-1185">Reference proteome</keyword>
<gene>
    <name evidence="8" type="ORF">OKIOD_LOCUS4407</name>
</gene>
<accession>A0ABN7S8V2</accession>
<evidence type="ECO:0000259" key="6">
    <source>
        <dbReference type="Pfam" id="PF13012"/>
    </source>
</evidence>
<evidence type="ECO:0000256" key="2">
    <source>
        <dbReference type="ARBA" id="ARBA00022448"/>
    </source>
</evidence>